<evidence type="ECO:0000256" key="5">
    <source>
        <dbReference type="ARBA" id="ARBA00023212"/>
    </source>
</evidence>
<dbReference type="AlphaFoldDB" id="A0A3N0Y8V9"/>
<accession>A0A3N0Y8V9</accession>
<keyword evidence="4" id="KW-0175">Coiled coil</keyword>
<evidence type="ECO:0000256" key="2">
    <source>
        <dbReference type="ARBA" id="ARBA00007525"/>
    </source>
</evidence>
<dbReference type="Pfam" id="PF05672">
    <property type="entry name" value="MAP7"/>
    <property type="match status" value="1"/>
</dbReference>
<dbReference type="EMBL" id="RJVU01049572">
    <property type="protein sequence ID" value="ROL42662.1"/>
    <property type="molecule type" value="Genomic_DNA"/>
</dbReference>
<evidence type="ECO:0000256" key="6">
    <source>
        <dbReference type="SAM" id="MobiDB-lite"/>
    </source>
</evidence>
<keyword evidence="3" id="KW-0963">Cytoplasm</keyword>
<feature type="compositionally biased region" description="Low complexity" evidence="6">
    <location>
        <begin position="557"/>
        <end position="571"/>
    </location>
</feature>
<proteinExistence type="inferred from homology"/>
<feature type="compositionally biased region" description="Basic and acidic residues" evidence="6">
    <location>
        <begin position="462"/>
        <end position="514"/>
    </location>
</feature>
<keyword evidence="8" id="KW-1185">Reference proteome</keyword>
<feature type="compositionally biased region" description="Polar residues" evidence="6">
    <location>
        <begin position="222"/>
        <end position="231"/>
    </location>
</feature>
<feature type="compositionally biased region" description="Basic and acidic residues" evidence="6">
    <location>
        <begin position="540"/>
        <end position="553"/>
    </location>
</feature>
<organism evidence="7 8">
    <name type="scientific">Anabarilius grahami</name>
    <name type="common">Kanglang fish</name>
    <name type="synonym">Barilius grahami</name>
    <dbReference type="NCBI Taxonomy" id="495550"/>
    <lineage>
        <taxon>Eukaryota</taxon>
        <taxon>Metazoa</taxon>
        <taxon>Chordata</taxon>
        <taxon>Craniata</taxon>
        <taxon>Vertebrata</taxon>
        <taxon>Euteleostomi</taxon>
        <taxon>Actinopterygii</taxon>
        <taxon>Neopterygii</taxon>
        <taxon>Teleostei</taxon>
        <taxon>Ostariophysi</taxon>
        <taxon>Cypriniformes</taxon>
        <taxon>Xenocyprididae</taxon>
        <taxon>Xenocypridinae</taxon>
        <taxon>Xenocypridinae incertae sedis</taxon>
        <taxon>Anabarilius</taxon>
    </lineage>
</organism>
<dbReference type="OrthoDB" id="8897990at2759"/>
<dbReference type="PANTHER" id="PTHR15073">
    <property type="entry name" value="MICROTUBULE-ASSOCIATED PROTEIN"/>
    <property type="match status" value="1"/>
</dbReference>
<feature type="compositionally biased region" description="Basic and acidic residues" evidence="6">
    <location>
        <begin position="12"/>
        <end position="35"/>
    </location>
</feature>
<feature type="region of interest" description="Disordered" evidence="6">
    <location>
        <begin position="604"/>
        <end position="625"/>
    </location>
</feature>
<dbReference type="GO" id="GO:0000226">
    <property type="term" value="P:microtubule cytoskeleton organization"/>
    <property type="evidence" value="ECO:0007669"/>
    <property type="project" value="InterPro"/>
</dbReference>
<evidence type="ECO:0000256" key="1">
    <source>
        <dbReference type="ARBA" id="ARBA00004245"/>
    </source>
</evidence>
<dbReference type="GO" id="GO:0015630">
    <property type="term" value="C:microtubule cytoskeleton"/>
    <property type="evidence" value="ECO:0007669"/>
    <property type="project" value="InterPro"/>
</dbReference>
<name>A0A3N0Y8V9_ANAGA</name>
<keyword evidence="5" id="KW-0206">Cytoskeleton</keyword>
<feature type="compositionally biased region" description="Low complexity" evidence="6">
    <location>
        <begin position="259"/>
        <end position="268"/>
    </location>
</feature>
<feature type="region of interest" description="Disordered" evidence="6">
    <location>
        <begin position="217"/>
        <end position="514"/>
    </location>
</feature>
<evidence type="ECO:0000313" key="8">
    <source>
        <dbReference type="Proteomes" id="UP000281406"/>
    </source>
</evidence>
<feature type="compositionally biased region" description="Basic and acidic residues" evidence="6">
    <location>
        <begin position="410"/>
        <end position="455"/>
    </location>
</feature>
<comment type="subcellular location">
    <subcellularLocation>
        <location evidence="1">Cytoplasm</location>
        <location evidence="1">Cytoskeleton</location>
    </subcellularLocation>
</comment>
<evidence type="ECO:0000256" key="4">
    <source>
        <dbReference type="ARBA" id="ARBA00023054"/>
    </source>
</evidence>
<sequence length="699" mass="79219">MATTVENLTDGGSKKDRIRLAKERREEKDRSQAVRERALWEKEQRALQQYERSVVERGRRLEEQRQKEMLRRSAVEEKRRQRIEEEKGERESRRRIGEVVGMEQPASSPSSRRRSDSSVRESLFFPVLERNEQERLEALMRRSMERNLQVDQRPKRWTWGGPPGACEGKQGVETALQPFCCKTDCDIDWYGSCGMEIRQMQLFCVGAAVSHRRRAVADLKESSQSQKNTLPQGDPKIAPPSPPASASLANDPAAPPPASNSRNASSSPHRSPYRASPNRAERKKVSASFCGPSNDSRGAATTPKTPQSEKPEKSIAQTLADSSIKKLESPTTPTRSSSTQKNPSTPKRSRSCKSRIQSPASPGQYPPSPMRHRATTPSLESKKWEGEEKGTMEKSPVTPTGKAGTTDAEEASRLLAERRRLARVQKEQEEKQRLEDERLRAEELQRQQEEERQRQEQAAQQAEEKRQKQEEERCQREQEDRHQKEQRWKDLQDELERQREEAVQRVHREAERKRQERELLKIQEEQERLQRKKRIEEIMKRTRKQDGEKKEEAQMEVPSPISVSQSISPSPLETGGNTAINSPPKATSESPIICLEPLEAKSSAADDLSDGVQSMDVSPVSRDDLVPEYSPISEISQNSMTSVALDDILVLTGQVSHPKVSAAPDFGDCNKNLIQDCSSAAIDSSLFQSLRPTSDKLNI</sequence>
<feature type="compositionally biased region" description="Basic and acidic residues" evidence="6">
    <location>
        <begin position="59"/>
        <end position="97"/>
    </location>
</feature>
<feature type="compositionally biased region" description="Basic and acidic residues" evidence="6">
    <location>
        <begin position="380"/>
        <end position="392"/>
    </location>
</feature>
<feature type="region of interest" description="Disordered" evidence="6">
    <location>
        <begin position="540"/>
        <end position="590"/>
    </location>
</feature>
<feature type="compositionally biased region" description="Polar residues" evidence="6">
    <location>
        <begin position="575"/>
        <end position="590"/>
    </location>
</feature>
<evidence type="ECO:0000313" key="7">
    <source>
        <dbReference type="EMBL" id="ROL42662.1"/>
    </source>
</evidence>
<feature type="compositionally biased region" description="Low complexity" evidence="6">
    <location>
        <begin position="329"/>
        <end position="339"/>
    </location>
</feature>
<dbReference type="Proteomes" id="UP000281406">
    <property type="component" value="Unassembled WGS sequence"/>
</dbReference>
<evidence type="ECO:0000256" key="3">
    <source>
        <dbReference type="ARBA" id="ARBA00022490"/>
    </source>
</evidence>
<dbReference type="PANTHER" id="PTHR15073:SF3">
    <property type="entry name" value="MAP7 DOMAIN-CONTAINING PROTEIN 2"/>
    <property type="match status" value="1"/>
</dbReference>
<feature type="region of interest" description="Disordered" evidence="6">
    <location>
        <begin position="1"/>
        <end position="35"/>
    </location>
</feature>
<feature type="region of interest" description="Disordered" evidence="6">
    <location>
        <begin position="59"/>
        <end position="117"/>
    </location>
</feature>
<protein>
    <submittedName>
        <fullName evidence="7">MAP7 domain-containing protein 2</fullName>
    </submittedName>
</protein>
<gene>
    <name evidence="7" type="ORF">DPX16_14069</name>
</gene>
<reference evidence="7 8" key="1">
    <citation type="submission" date="2018-10" db="EMBL/GenBank/DDBJ databases">
        <title>Genome assembly for a Yunnan-Guizhou Plateau 3E fish, Anabarilius grahami (Regan), and its evolutionary and genetic applications.</title>
        <authorList>
            <person name="Jiang W."/>
        </authorList>
    </citation>
    <scope>NUCLEOTIDE SEQUENCE [LARGE SCALE GENOMIC DNA]</scope>
    <source>
        <strain evidence="7">AG-KIZ</strain>
        <tissue evidence="7">Muscle</tissue>
    </source>
</reference>
<dbReference type="InterPro" id="IPR051483">
    <property type="entry name" value="MAP7_domain-containing"/>
</dbReference>
<comment type="similarity">
    <text evidence="2">Belongs to the MAP7 family.</text>
</comment>
<dbReference type="InterPro" id="IPR008604">
    <property type="entry name" value="MAP7_fam"/>
</dbReference>
<comment type="caution">
    <text evidence="7">The sequence shown here is derived from an EMBL/GenBank/DDBJ whole genome shotgun (WGS) entry which is preliminary data.</text>
</comment>